<gene>
    <name evidence="2" type="ORF">Z519_11004</name>
</gene>
<dbReference type="GeneID" id="27703932"/>
<accession>A0A0D2HBZ0</accession>
<sequence length="77" mass="8813">MISDQAIIVICIFSAAAVVTMGYAVHRIFSKASYVGHNFTLPDSQRQYMRELRERNIMDAFGDPGQQPRHHHHPTDM</sequence>
<dbReference type="RefSeq" id="XP_016615104.1">
    <property type="nucleotide sequence ID" value="XM_016768717.1"/>
</dbReference>
<dbReference type="HOGENOM" id="CLU_199202_0_0_1"/>
<reference evidence="2" key="1">
    <citation type="submission" date="2015-01" db="EMBL/GenBank/DDBJ databases">
        <title>The Genome Sequence of Cladophialophora bantiana CBS 173.52.</title>
        <authorList>
            <consortium name="The Broad Institute Genomics Platform"/>
            <person name="Cuomo C."/>
            <person name="de Hoog S."/>
            <person name="Gorbushina A."/>
            <person name="Stielow B."/>
            <person name="Teixiera M."/>
            <person name="Abouelleil A."/>
            <person name="Chapman S.B."/>
            <person name="Priest M."/>
            <person name="Young S.K."/>
            <person name="Wortman J."/>
            <person name="Nusbaum C."/>
            <person name="Birren B."/>
        </authorList>
    </citation>
    <scope>NUCLEOTIDE SEQUENCE [LARGE SCALE GENOMIC DNA]</scope>
    <source>
        <strain evidence="2">CBS 173.52</strain>
    </source>
</reference>
<name>A0A0D2HBZ0_CLAB1</name>
<dbReference type="AlphaFoldDB" id="A0A0D2HBZ0"/>
<keyword evidence="3" id="KW-1185">Reference proteome</keyword>
<dbReference type="OrthoDB" id="4159814at2759"/>
<evidence type="ECO:0000256" key="1">
    <source>
        <dbReference type="SAM" id="Phobius"/>
    </source>
</evidence>
<dbReference type="VEuPathDB" id="FungiDB:Z519_11004"/>
<dbReference type="Proteomes" id="UP000053789">
    <property type="component" value="Unassembled WGS sequence"/>
</dbReference>
<organism evidence="2 3">
    <name type="scientific">Cladophialophora bantiana (strain ATCC 10958 / CBS 173.52 / CDC B-1940 / NIH 8579)</name>
    <name type="common">Xylohypha bantiana</name>
    <dbReference type="NCBI Taxonomy" id="1442370"/>
    <lineage>
        <taxon>Eukaryota</taxon>
        <taxon>Fungi</taxon>
        <taxon>Dikarya</taxon>
        <taxon>Ascomycota</taxon>
        <taxon>Pezizomycotina</taxon>
        <taxon>Eurotiomycetes</taxon>
        <taxon>Chaetothyriomycetidae</taxon>
        <taxon>Chaetothyriales</taxon>
        <taxon>Herpotrichiellaceae</taxon>
        <taxon>Cladophialophora</taxon>
    </lineage>
</organism>
<proteinExistence type="predicted"/>
<keyword evidence="1" id="KW-1133">Transmembrane helix</keyword>
<evidence type="ECO:0000313" key="2">
    <source>
        <dbReference type="EMBL" id="KIW88435.1"/>
    </source>
</evidence>
<evidence type="ECO:0000313" key="3">
    <source>
        <dbReference type="Proteomes" id="UP000053789"/>
    </source>
</evidence>
<keyword evidence="1" id="KW-0812">Transmembrane</keyword>
<dbReference type="EMBL" id="KN846999">
    <property type="protein sequence ID" value="KIW88435.1"/>
    <property type="molecule type" value="Genomic_DNA"/>
</dbReference>
<keyword evidence="1" id="KW-0472">Membrane</keyword>
<protein>
    <submittedName>
        <fullName evidence="2">Uncharacterized protein</fullName>
    </submittedName>
</protein>
<feature type="transmembrane region" description="Helical" evidence="1">
    <location>
        <begin position="6"/>
        <end position="25"/>
    </location>
</feature>